<feature type="non-terminal residue" evidence="1">
    <location>
        <position position="1"/>
    </location>
</feature>
<name>A0A6G1J3W1_9PLEO</name>
<evidence type="ECO:0000313" key="1">
    <source>
        <dbReference type="EMBL" id="KAF2685207.1"/>
    </source>
</evidence>
<sequence length="148" mass="16754">LSAWRNTFVIQTSDHGSGHSSRLQQVHKPDSPTLAPTYLLAVPPLFIQPLRARPHTSPPPPRLPSHPYHQPPRPLYPPLHLPHPHLTHRTPLGPLHAPPLRLARVESAPDCADGRGEGDVWIWVGRWFFDKYLWGCVGWYGYLLFLGV</sequence>
<feature type="non-terminal residue" evidence="1">
    <location>
        <position position="148"/>
    </location>
</feature>
<keyword evidence="2" id="KW-1185">Reference proteome</keyword>
<dbReference type="EMBL" id="MU005579">
    <property type="protein sequence ID" value="KAF2685207.1"/>
    <property type="molecule type" value="Genomic_DNA"/>
</dbReference>
<dbReference type="AlphaFoldDB" id="A0A6G1J3W1"/>
<dbReference type="Proteomes" id="UP000799291">
    <property type="component" value="Unassembled WGS sequence"/>
</dbReference>
<protein>
    <submittedName>
        <fullName evidence="1">Uncharacterized protein</fullName>
    </submittedName>
</protein>
<evidence type="ECO:0000313" key="2">
    <source>
        <dbReference type="Proteomes" id="UP000799291"/>
    </source>
</evidence>
<proteinExistence type="predicted"/>
<gene>
    <name evidence="1" type="ORF">K458DRAFT_430779</name>
</gene>
<organism evidence="1 2">
    <name type="scientific">Lentithecium fluviatile CBS 122367</name>
    <dbReference type="NCBI Taxonomy" id="1168545"/>
    <lineage>
        <taxon>Eukaryota</taxon>
        <taxon>Fungi</taxon>
        <taxon>Dikarya</taxon>
        <taxon>Ascomycota</taxon>
        <taxon>Pezizomycotina</taxon>
        <taxon>Dothideomycetes</taxon>
        <taxon>Pleosporomycetidae</taxon>
        <taxon>Pleosporales</taxon>
        <taxon>Massarineae</taxon>
        <taxon>Lentitheciaceae</taxon>
        <taxon>Lentithecium</taxon>
    </lineage>
</organism>
<reference evidence="1" key="1">
    <citation type="journal article" date="2020" name="Stud. Mycol.">
        <title>101 Dothideomycetes genomes: a test case for predicting lifestyles and emergence of pathogens.</title>
        <authorList>
            <person name="Haridas S."/>
            <person name="Albert R."/>
            <person name="Binder M."/>
            <person name="Bloem J."/>
            <person name="Labutti K."/>
            <person name="Salamov A."/>
            <person name="Andreopoulos B."/>
            <person name="Baker S."/>
            <person name="Barry K."/>
            <person name="Bills G."/>
            <person name="Bluhm B."/>
            <person name="Cannon C."/>
            <person name="Castanera R."/>
            <person name="Culley D."/>
            <person name="Daum C."/>
            <person name="Ezra D."/>
            <person name="Gonzalez J."/>
            <person name="Henrissat B."/>
            <person name="Kuo A."/>
            <person name="Liang C."/>
            <person name="Lipzen A."/>
            <person name="Lutzoni F."/>
            <person name="Magnuson J."/>
            <person name="Mondo S."/>
            <person name="Nolan M."/>
            <person name="Ohm R."/>
            <person name="Pangilinan J."/>
            <person name="Park H.-J."/>
            <person name="Ramirez L."/>
            <person name="Alfaro M."/>
            <person name="Sun H."/>
            <person name="Tritt A."/>
            <person name="Yoshinaga Y."/>
            <person name="Zwiers L.-H."/>
            <person name="Turgeon B."/>
            <person name="Goodwin S."/>
            <person name="Spatafora J."/>
            <person name="Crous P."/>
            <person name="Grigoriev I."/>
        </authorList>
    </citation>
    <scope>NUCLEOTIDE SEQUENCE</scope>
    <source>
        <strain evidence="1">CBS 122367</strain>
    </source>
</reference>
<accession>A0A6G1J3W1</accession>